<keyword evidence="2" id="KW-1185">Reference proteome</keyword>
<dbReference type="Proteomes" id="UP001186974">
    <property type="component" value="Unassembled WGS sequence"/>
</dbReference>
<accession>A0ACC3DQ91</accession>
<organism evidence="1 2">
    <name type="scientific">Coniosporium uncinatum</name>
    <dbReference type="NCBI Taxonomy" id="93489"/>
    <lineage>
        <taxon>Eukaryota</taxon>
        <taxon>Fungi</taxon>
        <taxon>Dikarya</taxon>
        <taxon>Ascomycota</taxon>
        <taxon>Pezizomycotina</taxon>
        <taxon>Dothideomycetes</taxon>
        <taxon>Dothideomycetes incertae sedis</taxon>
        <taxon>Coniosporium</taxon>
    </lineage>
</organism>
<proteinExistence type="predicted"/>
<dbReference type="EMBL" id="JAWDJW010001556">
    <property type="protein sequence ID" value="KAK3078867.1"/>
    <property type="molecule type" value="Genomic_DNA"/>
</dbReference>
<evidence type="ECO:0000313" key="1">
    <source>
        <dbReference type="EMBL" id="KAK3078867.1"/>
    </source>
</evidence>
<comment type="caution">
    <text evidence="1">The sequence shown here is derived from an EMBL/GenBank/DDBJ whole genome shotgun (WGS) entry which is preliminary data.</text>
</comment>
<name>A0ACC3DQ91_9PEZI</name>
<protein>
    <submittedName>
        <fullName evidence="1">Uncharacterized protein</fullName>
    </submittedName>
</protein>
<evidence type="ECO:0000313" key="2">
    <source>
        <dbReference type="Proteomes" id="UP001186974"/>
    </source>
</evidence>
<reference evidence="1" key="1">
    <citation type="submission" date="2024-09" db="EMBL/GenBank/DDBJ databases">
        <title>Black Yeasts Isolated from many extreme environments.</title>
        <authorList>
            <person name="Coleine C."/>
            <person name="Stajich J.E."/>
            <person name="Selbmann L."/>
        </authorList>
    </citation>
    <scope>NUCLEOTIDE SEQUENCE</scope>
    <source>
        <strain evidence="1">CCFEE 5737</strain>
    </source>
</reference>
<gene>
    <name evidence="1" type="ORF">LTS18_006431</name>
</gene>
<feature type="non-terminal residue" evidence="1">
    <location>
        <position position="68"/>
    </location>
</feature>
<sequence length="68" mass="7942">MERHHVYDDLLNEPGDPELDNPPDYEERALPQYIDRHLQPAVKSYRLQQTGIKTWTVAPDHSSSQRAD</sequence>